<evidence type="ECO:0000259" key="4">
    <source>
        <dbReference type="PROSITE" id="PS51910"/>
    </source>
</evidence>
<dbReference type="GO" id="GO:0008061">
    <property type="term" value="F:chitin binding"/>
    <property type="evidence" value="ECO:0007669"/>
    <property type="project" value="InterPro"/>
</dbReference>
<dbReference type="Gene3D" id="3.20.20.80">
    <property type="entry name" value="Glycosidases"/>
    <property type="match status" value="1"/>
</dbReference>
<feature type="domain" description="GH18" evidence="4">
    <location>
        <begin position="40"/>
        <end position="331"/>
    </location>
</feature>
<dbReference type="GO" id="GO:0016798">
    <property type="term" value="F:hydrolase activity, acting on glycosyl bonds"/>
    <property type="evidence" value="ECO:0007669"/>
    <property type="project" value="UniProtKB-KW"/>
</dbReference>
<dbReference type="GO" id="GO:0005975">
    <property type="term" value="P:carbohydrate metabolic process"/>
    <property type="evidence" value="ECO:0007669"/>
    <property type="project" value="InterPro"/>
</dbReference>
<sequence length="332" mass="34676">MRRLARLFTASAAAATVLLTGAVATAGADSSPETAALPGKQLTGYWQNFVNDATPLRVADVPDSYDLLVLAFAEADPAQPGAVTFGVDPELADALGGYSDDELKSDIAAKQSEGDSVVLSIGGELGNVDLSSPENVTRFVDSFAAIADEYGIQGLDVDLEHGFDVPNMASAIEQLRERMGEDFLLTMAPQTLDVQPGGTYLELIEQVGDLITVVHTQYYNSGSMNGCDGQVVTQGTVDFITGQACILLEQLRPDQVSLGLPATSNAAGSGYVSPDVVTAALDCLTSGENCGSYVPAEPSPELSGVMTWSINWDVSDGESFSGPVRSHLDSLG</sequence>
<dbReference type="SMART" id="SM00636">
    <property type="entry name" value="Glyco_18"/>
    <property type="match status" value="1"/>
</dbReference>
<keyword evidence="3" id="KW-0732">Signal</keyword>
<protein>
    <submittedName>
        <fullName evidence="5">Chitinase</fullName>
    </submittedName>
</protein>
<gene>
    <name evidence="5" type="ORF">JHE00_00470</name>
</gene>
<accession>A0A934QN13</accession>
<dbReference type="PANTHER" id="PTHR45708:SF49">
    <property type="entry name" value="ENDOCHITINASE"/>
    <property type="match status" value="1"/>
</dbReference>
<dbReference type="InterPro" id="IPR050542">
    <property type="entry name" value="Glycosyl_Hydrlase18_Chitinase"/>
</dbReference>
<evidence type="ECO:0000256" key="3">
    <source>
        <dbReference type="SAM" id="SignalP"/>
    </source>
</evidence>
<proteinExistence type="predicted"/>
<name>A0A934QN13_9PSEU</name>
<dbReference type="CDD" id="cd02871">
    <property type="entry name" value="GH18_chitinase_D-like"/>
    <property type="match status" value="1"/>
</dbReference>
<feature type="chain" id="PRO_5038955226" evidence="3">
    <location>
        <begin position="27"/>
        <end position="332"/>
    </location>
</feature>
<dbReference type="PANTHER" id="PTHR45708">
    <property type="entry name" value="ENDOCHITINASE"/>
    <property type="match status" value="1"/>
</dbReference>
<organism evidence="5 6">
    <name type="scientific">Prauserella cavernicola</name>
    <dbReference type="NCBI Taxonomy" id="2800127"/>
    <lineage>
        <taxon>Bacteria</taxon>
        <taxon>Bacillati</taxon>
        <taxon>Actinomycetota</taxon>
        <taxon>Actinomycetes</taxon>
        <taxon>Pseudonocardiales</taxon>
        <taxon>Pseudonocardiaceae</taxon>
        <taxon>Prauserella</taxon>
    </lineage>
</organism>
<evidence type="ECO:0000256" key="2">
    <source>
        <dbReference type="ARBA" id="ARBA00023295"/>
    </source>
</evidence>
<keyword evidence="1" id="KW-0378">Hydrolase</keyword>
<reference evidence="5" key="1">
    <citation type="submission" date="2020-12" db="EMBL/GenBank/DDBJ databases">
        <title>Prauserella sp. ASG 168, a novel actinomycete isolated from cave rock.</title>
        <authorList>
            <person name="Suriyachadkun C."/>
        </authorList>
    </citation>
    <scope>NUCLEOTIDE SEQUENCE</scope>
    <source>
        <strain evidence="5">ASG 168</strain>
    </source>
</reference>
<evidence type="ECO:0000256" key="1">
    <source>
        <dbReference type="ARBA" id="ARBA00022801"/>
    </source>
</evidence>
<dbReference type="Proteomes" id="UP000635245">
    <property type="component" value="Unassembled WGS sequence"/>
</dbReference>
<dbReference type="InterPro" id="IPR011583">
    <property type="entry name" value="Chitinase_II/V-like_cat"/>
</dbReference>
<evidence type="ECO:0000313" key="5">
    <source>
        <dbReference type="EMBL" id="MBK1782778.1"/>
    </source>
</evidence>
<dbReference type="PROSITE" id="PS51910">
    <property type="entry name" value="GH18_2"/>
    <property type="match status" value="1"/>
</dbReference>
<dbReference type="AlphaFoldDB" id="A0A934QN13"/>
<keyword evidence="2" id="KW-0326">Glycosidase</keyword>
<evidence type="ECO:0000313" key="6">
    <source>
        <dbReference type="Proteomes" id="UP000635245"/>
    </source>
</evidence>
<dbReference type="InterPro" id="IPR017853">
    <property type="entry name" value="GH"/>
</dbReference>
<dbReference type="SUPFAM" id="SSF51445">
    <property type="entry name" value="(Trans)glycosidases"/>
    <property type="match status" value="1"/>
</dbReference>
<feature type="signal peptide" evidence="3">
    <location>
        <begin position="1"/>
        <end position="26"/>
    </location>
</feature>
<dbReference type="RefSeq" id="WP_200313599.1">
    <property type="nucleotide sequence ID" value="NZ_JAENJH010000001.1"/>
</dbReference>
<dbReference type="InterPro" id="IPR001223">
    <property type="entry name" value="Glyco_hydro18_cat"/>
</dbReference>
<comment type="caution">
    <text evidence="5">The sequence shown here is derived from an EMBL/GenBank/DDBJ whole genome shotgun (WGS) entry which is preliminary data.</text>
</comment>
<dbReference type="EMBL" id="JAENJH010000001">
    <property type="protein sequence ID" value="MBK1782778.1"/>
    <property type="molecule type" value="Genomic_DNA"/>
</dbReference>
<dbReference type="Pfam" id="PF00704">
    <property type="entry name" value="Glyco_hydro_18"/>
    <property type="match status" value="1"/>
</dbReference>
<keyword evidence="6" id="KW-1185">Reference proteome</keyword>